<dbReference type="EMBL" id="AP027742">
    <property type="protein sequence ID" value="BDZ75964.1"/>
    <property type="molecule type" value="Genomic_DNA"/>
</dbReference>
<evidence type="ECO:0000313" key="6">
    <source>
        <dbReference type="Proteomes" id="UP001305815"/>
    </source>
</evidence>
<gene>
    <name evidence="5" type="ORF">Lac1_01470</name>
</gene>
<dbReference type="PANTHER" id="PTHR21666:SF289">
    <property type="entry name" value="L-ALA--D-GLU ENDOPEPTIDASE"/>
    <property type="match status" value="1"/>
</dbReference>
<accession>A0ABN6YSM6</accession>
<feature type="compositionally biased region" description="Acidic residues" evidence="2">
    <location>
        <begin position="91"/>
        <end position="100"/>
    </location>
</feature>
<keyword evidence="1" id="KW-0732">Signal</keyword>
<name>A0ABN6YSM6_9FIRM</name>
<dbReference type="Proteomes" id="UP001305815">
    <property type="component" value="Chromosome"/>
</dbReference>
<feature type="transmembrane region" description="Helical" evidence="3">
    <location>
        <begin position="12"/>
        <end position="34"/>
    </location>
</feature>
<protein>
    <recommendedName>
        <fullName evidence="4">M23ase beta-sheet core domain-containing protein</fullName>
    </recommendedName>
</protein>
<organism evidence="5 6">
    <name type="scientific">Claveliimonas bilis</name>
    <dbReference type="NCBI Taxonomy" id="3028070"/>
    <lineage>
        <taxon>Bacteria</taxon>
        <taxon>Bacillati</taxon>
        <taxon>Bacillota</taxon>
        <taxon>Clostridia</taxon>
        <taxon>Lachnospirales</taxon>
        <taxon>Lachnospiraceae</taxon>
        <taxon>Claveliimonas</taxon>
    </lineage>
</organism>
<evidence type="ECO:0000256" key="1">
    <source>
        <dbReference type="ARBA" id="ARBA00022729"/>
    </source>
</evidence>
<dbReference type="CDD" id="cd12797">
    <property type="entry name" value="M23_peptidase"/>
    <property type="match status" value="1"/>
</dbReference>
<proteinExistence type="predicted"/>
<keyword evidence="6" id="KW-1185">Reference proteome</keyword>
<evidence type="ECO:0000256" key="2">
    <source>
        <dbReference type="SAM" id="MobiDB-lite"/>
    </source>
</evidence>
<dbReference type="InterPro" id="IPR016047">
    <property type="entry name" value="M23ase_b-sheet_dom"/>
</dbReference>
<dbReference type="InterPro" id="IPR050570">
    <property type="entry name" value="Cell_wall_metabolism_enzyme"/>
</dbReference>
<evidence type="ECO:0000313" key="5">
    <source>
        <dbReference type="EMBL" id="BDZ75964.1"/>
    </source>
</evidence>
<dbReference type="Gene3D" id="2.70.70.10">
    <property type="entry name" value="Glucose Permease (Domain IIA)"/>
    <property type="match status" value="1"/>
</dbReference>
<feature type="domain" description="M23ase beta-sheet core" evidence="4">
    <location>
        <begin position="170"/>
        <end position="263"/>
    </location>
</feature>
<feature type="compositionally biased region" description="Polar residues" evidence="2">
    <location>
        <begin position="104"/>
        <end position="127"/>
    </location>
</feature>
<keyword evidence="3" id="KW-1133">Transmembrane helix</keyword>
<feature type="compositionally biased region" description="Basic and acidic residues" evidence="2">
    <location>
        <begin position="44"/>
        <end position="70"/>
    </location>
</feature>
<dbReference type="SUPFAM" id="SSF51261">
    <property type="entry name" value="Duplicated hybrid motif"/>
    <property type="match status" value="1"/>
</dbReference>
<dbReference type="Pfam" id="PF01551">
    <property type="entry name" value="Peptidase_M23"/>
    <property type="match status" value="1"/>
</dbReference>
<keyword evidence="3" id="KW-0812">Transmembrane</keyword>
<sequence>MNKRQKPSKKRKGAGIGIAVCFVAAIIMVGTYTLRDYQEAKRQELALSEDETKEKDMREEEPEDGTKEEAGSNLVINTEEDPTVASSSAAEESEEQEDAQISENTDGTAGENGSSSAGISAQTAGNNSSVNFTESSKLLWPVDGNVLMNYSMDETVYFSTLDQYKYNPALIISGAEGDQVISSTAGVVKSIDENAETGTTVNVDIGNGYELFYGQLKDVTVNTGDYVEGKTVLGYVSQPTKYYSVEGCNVYFEMRKDGQPIDPVTFME</sequence>
<dbReference type="RefSeq" id="WP_316265995.1">
    <property type="nucleotide sequence ID" value="NZ_AP027742.1"/>
</dbReference>
<evidence type="ECO:0000256" key="3">
    <source>
        <dbReference type="SAM" id="Phobius"/>
    </source>
</evidence>
<reference evidence="6" key="1">
    <citation type="journal article" date="2023" name="Int. J. Syst. Evol. Microbiol.">
        <title>Claveliimonas bilis gen. nov., sp. nov., deoxycholic acid-producing bacteria isolated from human faeces, and reclassification of Sellimonas monacensis Zenner et al. 2021 as Claveliimonas monacensis comb. nov.</title>
        <authorList>
            <person name="Hisatomi A."/>
            <person name="Kastawa N.W.E.P.G."/>
            <person name="Song I."/>
            <person name="Ohkuma M."/>
            <person name="Fukiya S."/>
            <person name="Sakamoto M."/>
        </authorList>
    </citation>
    <scope>NUCLEOTIDE SEQUENCE [LARGE SCALE GENOMIC DNA]</scope>
    <source>
        <strain evidence="6">12BBH14</strain>
    </source>
</reference>
<keyword evidence="3" id="KW-0472">Membrane</keyword>
<evidence type="ECO:0000259" key="4">
    <source>
        <dbReference type="Pfam" id="PF01551"/>
    </source>
</evidence>
<feature type="region of interest" description="Disordered" evidence="2">
    <location>
        <begin position="44"/>
        <end position="127"/>
    </location>
</feature>
<dbReference type="InterPro" id="IPR011055">
    <property type="entry name" value="Dup_hybrid_motif"/>
</dbReference>
<dbReference type="PANTHER" id="PTHR21666">
    <property type="entry name" value="PEPTIDASE-RELATED"/>
    <property type="match status" value="1"/>
</dbReference>